<accession>A0A8S1QMQ3</accession>
<feature type="transmembrane region" description="Helical" evidence="1">
    <location>
        <begin position="307"/>
        <end position="328"/>
    </location>
</feature>
<dbReference type="AlphaFoldDB" id="A0A8S1QMQ3"/>
<feature type="transmembrane region" description="Helical" evidence="1">
    <location>
        <begin position="491"/>
        <end position="519"/>
    </location>
</feature>
<dbReference type="EMBL" id="CAJJDN010000112">
    <property type="protein sequence ID" value="CAD8116766.1"/>
    <property type="molecule type" value="Genomic_DNA"/>
</dbReference>
<evidence type="ECO:0000313" key="3">
    <source>
        <dbReference type="Proteomes" id="UP000692954"/>
    </source>
</evidence>
<keyword evidence="1" id="KW-0812">Transmembrane</keyword>
<evidence type="ECO:0000313" key="2">
    <source>
        <dbReference type="EMBL" id="CAD8116766.1"/>
    </source>
</evidence>
<keyword evidence="1" id="KW-0472">Membrane</keyword>
<evidence type="ECO:0000256" key="1">
    <source>
        <dbReference type="SAM" id="Phobius"/>
    </source>
</evidence>
<dbReference type="Proteomes" id="UP000692954">
    <property type="component" value="Unassembled WGS sequence"/>
</dbReference>
<organism evidence="2 3">
    <name type="scientific">Paramecium sonneborni</name>
    <dbReference type="NCBI Taxonomy" id="65129"/>
    <lineage>
        <taxon>Eukaryota</taxon>
        <taxon>Sar</taxon>
        <taxon>Alveolata</taxon>
        <taxon>Ciliophora</taxon>
        <taxon>Intramacronucleata</taxon>
        <taxon>Oligohymenophorea</taxon>
        <taxon>Peniculida</taxon>
        <taxon>Parameciidae</taxon>
        <taxon>Paramecium</taxon>
    </lineage>
</organism>
<dbReference type="OrthoDB" id="308907at2759"/>
<protein>
    <recommendedName>
        <fullName evidence="4">CSC1/OSCA1-like cytosolic domain-containing protein</fullName>
    </recommendedName>
</protein>
<feature type="transmembrane region" description="Helical" evidence="1">
    <location>
        <begin position="554"/>
        <end position="578"/>
    </location>
</feature>
<keyword evidence="1" id="KW-1133">Transmembrane helix</keyword>
<feature type="transmembrane region" description="Helical" evidence="1">
    <location>
        <begin position="348"/>
        <end position="367"/>
    </location>
</feature>
<reference evidence="2" key="1">
    <citation type="submission" date="2021-01" db="EMBL/GenBank/DDBJ databases">
        <authorList>
            <consortium name="Genoscope - CEA"/>
            <person name="William W."/>
        </authorList>
    </citation>
    <scope>NUCLEOTIDE SEQUENCE</scope>
</reference>
<gene>
    <name evidence="2" type="ORF">PSON_ATCC_30995.1.T1120005</name>
</gene>
<proteinExistence type="predicted"/>
<evidence type="ECO:0008006" key="4">
    <source>
        <dbReference type="Google" id="ProtNLM"/>
    </source>
</evidence>
<keyword evidence="3" id="KW-1185">Reference proteome</keyword>
<feature type="transmembrane region" description="Helical" evidence="1">
    <location>
        <begin position="374"/>
        <end position="394"/>
    </location>
</feature>
<feature type="transmembrane region" description="Helical" evidence="1">
    <location>
        <begin position="141"/>
        <end position="157"/>
    </location>
</feature>
<feature type="transmembrane region" description="Helical" evidence="1">
    <location>
        <begin position="86"/>
        <end position="105"/>
    </location>
</feature>
<sequence length="653" mass="77477">MESEFIISKKESKIFPDIIDNCYDIPADIKKAELHGLAYRVYKEPQLNSIKCNCCGFYKDQIKYKLCDNLNEDCSAESDYFQTIKWMLLQLNILCIAFVPLGLFFNSQGDECEKHPNCDKNSLKIYSIWNLTSNYFSLSDIYYSVSILVTFVIYLIFNKYGTGSFKAQIAKIAKLKKILFIWFHGVYIPEKITNKEILSFLDQNSGICKPIYCVNLKKYEDVLFEKLKFNYLRETQQQRKKIILREVFVGNEDITQTFKQQFIYFQFYQLDDIFISNTIKKIFIRLCKNQNQKCYSKCQIGSPSFQFFIWLLIAGISSQLLMIAQFIILKIRYNLINNNVYGEEDQIIQQFLNVCFTLLSMITFKIFDLIGIKILNKVTLLMYHFCIILCMQQLQSSDFETWNMYYTIFGLSSQKMLQNGGIIDYLITLSCLNIIIPTITSILDFNYFWKKIKFLRLKMKKANNKTQIEANQLSQLREFNFYQKQIAISKIFAIGMIFGFQYPLIIPFTMLSLLILFWVDKYLFTNYAIPAKKDKYEELLQGSYFQHSISMINYFFFISFSFFKWWIYIIALVLMYIADQIGPFNDQQVSFIIIAQQQSCQFIETRDILDDIVEQQYQISNDDKFQIFLNLQKRLKKYVKKQKKTNVYIEILE</sequence>
<comment type="caution">
    <text evidence="2">The sequence shown here is derived from an EMBL/GenBank/DDBJ whole genome shotgun (WGS) entry which is preliminary data.</text>
</comment>
<name>A0A8S1QMQ3_9CILI</name>
<feature type="transmembrane region" description="Helical" evidence="1">
    <location>
        <begin position="425"/>
        <end position="449"/>
    </location>
</feature>